<evidence type="ECO:0000256" key="1">
    <source>
        <dbReference type="SAM" id="MobiDB-lite"/>
    </source>
</evidence>
<evidence type="ECO:0000313" key="2">
    <source>
        <dbReference type="EMBL" id="KAK0721006.1"/>
    </source>
</evidence>
<proteinExistence type="predicted"/>
<reference evidence="2" key="1">
    <citation type="submission" date="2023-06" db="EMBL/GenBank/DDBJ databases">
        <title>Genome-scale phylogeny and comparative genomics of the fungal order Sordariales.</title>
        <authorList>
            <consortium name="Lawrence Berkeley National Laboratory"/>
            <person name="Hensen N."/>
            <person name="Bonometti L."/>
            <person name="Westerberg I."/>
            <person name="Brannstrom I.O."/>
            <person name="Guillou S."/>
            <person name="Cros-Aarteil S."/>
            <person name="Calhoun S."/>
            <person name="Haridas S."/>
            <person name="Kuo A."/>
            <person name="Mondo S."/>
            <person name="Pangilinan J."/>
            <person name="Riley R."/>
            <person name="Labutti K."/>
            <person name="Andreopoulos B."/>
            <person name="Lipzen A."/>
            <person name="Chen C."/>
            <person name="Yanf M."/>
            <person name="Daum C."/>
            <person name="Ng V."/>
            <person name="Clum A."/>
            <person name="Steindorff A."/>
            <person name="Ohm R."/>
            <person name="Martin F."/>
            <person name="Silar P."/>
            <person name="Natvig D."/>
            <person name="Lalanne C."/>
            <person name="Gautier V."/>
            <person name="Ament-Velasquez S.L."/>
            <person name="Kruys A."/>
            <person name="Hutchinson M.I."/>
            <person name="Powell A.J."/>
            <person name="Barry K."/>
            <person name="Miller A.N."/>
            <person name="Grigoriev I.V."/>
            <person name="Debuchy R."/>
            <person name="Gladieux P."/>
            <person name="Thoren M.H."/>
            <person name="Johannesson H."/>
        </authorList>
    </citation>
    <scope>NUCLEOTIDE SEQUENCE</scope>
    <source>
        <strain evidence="2">SMH4607-1</strain>
    </source>
</reference>
<dbReference type="Proteomes" id="UP001172102">
    <property type="component" value="Unassembled WGS sequence"/>
</dbReference>
<keyword evidence="3" id="KW-1185">Reference proteome</keyword>
<organism evidence="2 3">
    <name type="scientific">Lasiosphaeris hirsuta</name>
    <dbReference type="NCBI Taxonomy" id="260670"/>
    <lineage>
        <taxon>Eukaryota</taxon>
        <taxon>Fungi</taxon>
        <taxon>Dikarya</taxon>
        <taxon>Ascomycota</taxon>
        <taxon>Pezizomycotina</taxon>
        <taxon>Sordariomycetes</taxon>
        <taxon>Sordariomycetidae</taxon>
        <taxon>Sordariales</taxon>
        <taxon>Lasiosphaeriaceae</taxon>
        <taxon>Lasiosphaeris</taxon>
    </lineage>
</organism>
<dbReference type="EMBL" id="JAUKUA010000003">
    <property type="protein sequence ID" value="KAK0721006.1"/>
    <property type="molecule type" value="Genomic_DNA"/>
</dbReference>
<comment type="caution">
    <text evidence="2">The sequence shown here is derived from an EMBL/GenBank/DDBJ whole genome shotgun (WGS) entry which is preliminary data.</text>
</comment>
<sequence>MTTPLRGSSQSNLDGQGEDSHVLEKVCAADGNNGRDSGGEPEPRVSASQVYDRLLNPPENKREAENTTEVDEEGSETIAWLATIEEEEDKDIPTTDAPDELPMSSDDEMEVDPPASEVSNMEFDGGSDDEVDRFGGSGFLEKIMESRPLYYLKRDSDTGELVKCYDDADWVQTC</sequence>
<feature type="compositionally biased region" description="Polar residues" evidence="1">
    <location>
        <begin position="1"/>
        <end position="14"/>
    </location>
</feature>
<name>A0AA40AS36_9PEZI</name>
<dbReference type="AlphaFoldDB" id="A0AA40AS36"/>
<protein>
    <submittedName>
        <fullName evidence="2">Uncharacterized protein</fullName>
    </submittedName>
</protein>
<accession>A0AA40AS36</accession>
<gene>
    <name evidence="2" type="ORF">B0H67DRAFT_644189</name>
</gene>
<feature type="compositionally biased region" description="Acidic residues" evidence="1">
    <location>
        <begin position="66"/>
        <end position="75"/>
    </location>
</feature>
<evidence type="ECO:0000313" key="3">
    <source>
        <dbReference type="Proteomes" id="UP001172102"/>
    </source>
</evidence>
<feature type="region of interest" description="Disordered" evidence="1">
    <location>
        <begin position="1"/>
        <end position="134"/>
    </location>
</feature>